<dbReference type="AlphaFoldDB" id="A0A8H7ZU04"/>
<protein>
    <submittedName>
        <fullName evidence="1">Uncharacterized protein</fullName>
    </submittedName>
</protein>
<organism evidence="1 2">
    <name type="scientific">Olpidium bornovanus</name>
    <dbReference type="NCBI Taxonomy" id="278681"/>
    <lineage>
        <taxon>Eukaryota</taxon>
        <taxon>Fungi</taxon>
        <taxon>Fungi incertae sedis</taxon>
        <taxon>Olpidiomycota</taxon>
        <taxon>Olpidiomycotina</taxon>
        <taxon>Olpidiomycetes</taxon>
        <taxon>Olpidiales</taxon>
        <taxon>Olpidiaceae</taxon>
        <taxon>Olpidium</taxon>
    </lineage>
</organism>
<dbReference type="Proteomes" id="UP000673691">
    <property type="component" value="Unassembled WGS sequence"/>
</dbReference>
<proteinExistence type="predicted"/>
<reference evidence="1 2" key="1">
    <citation type="journal article" name="Sci. Rep.">
        <title>Genome-scale phylogenetic analyses confirm Olpidium as the closest living zoosporic fungus to the non-flagellated, terrestrial fungi.</title>
        <authorList>
            <person name="Chang Y."/>
            <person name="Rochon D."/>
            <person name="Sekimoto S."/>
            <person name="Wang Y."/>
            <person name="Chovatia M."/>
            <person name="Sandor L."/>
            <person name="Salamov A."/>
            <person name="Grigoriev I.V."/>
            <person name="Stajich J.E."/>
            <person name="Spatafora J.W."/>
        </authorList>
    </citation>
    <scope>NUCLEOTIDE SEQUENCE [LARGE SCALE GENOMIC DNA]</scope>
    <source>
        <strain evidence="1">S191</strain>
    </source>
</reference>
<accession>A0A8H7ZU04</accession>
<evidence type="ECO:0000313" key="2">
    <source>
        <dbReference type="Proteomes" id="UP000673691"/>
    </source>
</evidence>
<name>A0A8H7ZU04_9FUNG</name>
<evidence type="ECO:0000313" key="1">
    <source>
        <dbReference type="EMBL" id="KAG5459613.1"/>
    </source>
</evidence>
<gene>
    <name evidence="1" type="ORF">BJ554DRAFT_8439</name>
</gene>
<sequence length="95" mass="10852">MDGYFHNAYHQEVLYVATFLDPRFGPSFFKMNEWEDATHFQGKPACEVTDLVIRMADKFHVDSEPPCEKHAVRFTTVLEDVPPVRAAPPTADHMG</sequence>
<keyword evidence="2" id="KW-1185">Reference proteome</keyword>
<dbReference type="EMBL" id="JAEFCI010006545">
    <property type="protein sequence ID" value="KAG5459613.1"/>
    <property type="molecule type" value="Genomic_DNA"/>
</dbReference>
<comment type="caution">
    <text evidence="1">The sequence shown here is derived from an EMBL/GenBank/DDBJ whole genome shotgun (WGS) entry which is preliminary data.</text>
</comment>